<organism evidence="2 3">
    <name type="scientific">Flavobacterium piscis</name>
    <dbReference type="NCBI Taxonomy" id="1114874"/>
    <lineage>
        <taxon>Bacteria</taxon>
        <taxon>Pseudomonadati</taxon>
        <taxon>Bacteroidota</taxon>
        <taxon>Flavobacteriia</taxon>
        <taxon>Flavobacteriales</taxon>
        <taxon>Flavobacteriaceae</taxon>
        <taxon>Flavobacterium</taxon>
    </lineage>
</organism>
<keyword evidence="2" id="KW-0269">Exonuclease</keyword>
<evidence type="ECO:0000259" key="1">
    <source>
        <dbReference type="Pfam" id="PF13476"/>
    </source>
</evidence>
<keyword evidence="2" id="KW-0378">Hydrolase</keyword>
<dbReference type="SUPFAM" id="SSF52540">
    <property type="entry name" value="P-loop containing nucleoside triphosphate hydrolases"/>
    <property type="match status" value="1"/>
</dbReference>
<gene>
    <name evidence="2" type="ORF">J2W48_001840</name>
</gene>
<feature type="domain" description="Rad50/SbcC-type AAA" evidence="1">
    <location>
        <begin position="6"/>
        <end position="232"/>
    </location>
</feature>
<dbReference type="Proteomes" id="UP001269081">
    <property type="component" value="Unassembled WGS sequence"/>
</dbReference>
<keyword evidence="2" id="KW-0540">Nuclease</keyword>
<sequence length="737" mass="85711">MLRLEKIYLENFKGIASSKIVDFENADFSILNGPNGFGKTTIFDAIELCLRGKLERTVQFSNIQKNTQNYKKPFYQNTVGKDVTIKVLFRDTTTNSAHIFIKFLDKDNSGKIGNSKSFRPDAWGILETYYSDNEAVFPVAFDKDVLEEYSQQQIDELFFTNAYLSHQNLYPLFNYLQQEENIYFLKKDEEEKKEELNFLFQTQQQATELDKLNFILKGIKSSKDLLTEKVKQLGNSANEGETQTYLKLFTDKEIAYDNEEPFSGVEPANITVVYEAYTKDLEILEEFSNTFDFREYNKDKLRESISYAIDNSNILNAFALQILCRLENFEKLQLLDQRKTKFEKALINIENNEYETSVLEELGFEQDFILAYDIAIKEKNTQEKEIGDIGNIINDLNNARKTAVEKATEVPDLTHPANCPLCDTSFESADLLRSVIDNKTIALTNFNKIQLNKLQELNTAIKTNFQLIIKQAITDYFSKKENQIESAFFARVREFRGFDERIKRFQNVLSENSISFDTYILFLPLSISQLDEHVEKLRFEMTKILSDIVPDQEKLLHKHLYKDLFSEKSSLLVSPSEVQNKKKYVEYKFNESRMFSLNIFNARLTKFSELEVKITKIKNALDQSIKKYKMEMIEKIKIPFYLYSGKILQNYQQGLGIFIDMQGTTNRVRFLTDSESDHDIIHHLSSGQLAVVSIAFCLALNKVYETTNHFKFLAIDDPVQTLDDINIHSFIHRTDET</sequence>
<dbReference type="Gene3D" id="3.40.50.300">
    <property type="entry name" value="P-loop containing nucleotide triphosphate hydrolases"/>
    <property type="match status" value="2"/>
</dbReference>
<dbReference type="InterPro" id="IPR038729">
    <property type="entry name" value="Rad50/SbcC_AAA"/>
</dbReference>
<name>A0ABU1Y6P0_9FLAO</name>
<reference evidence="2 3" key="1">
    <citation type="submission" date="2023-07" db="EMBL/GenBank/DDBJ databases">
        <title>Sorghum-associated microbial communities from plants grown in Nebraska, USA.</title>
        <authorList>
            <person name="Schachtman D."/>
        </authorList>
    </citation>
    <scope>NUCLEOTIDE SEQUENCE [LARGE SCALE GENOMIC DNA]</scope>
    <source>
        <strain evidence="2 3">4129</strain>
    </source>
</reference>
<proteinExistence type="predicted"/>
<accession>A0ABU1Y6P0</accession>
<dbReference type="InterPro" id="IPR027417">
    <property type="entry name" value="P-loop_NTPase"/>
</dbReference>
<dbReference type="Pfam" id="PF13476">
    <property type="entry name" value="AAA_23"/>
    <property type="match status" value="1"/>
</dbReference>
<evidence type="ECO:0000313" key="2">
    <source>
        <dbReference type="EMBL" id="MDR7209901.1"/>
    </source>
</evidence>
<dbReference type="RefSeq" id="WP_310280478.1">
    <property type="nucleotide sequence ID" value="NZ_JAVDWQ010000005.1"/>
</dbReference>
<keyword evidence="3" id="KW-1185">Reference proteome</keyword>
<evidence type="ECO:0000313" key="3">
    <source>
        <dbReference type="Proteomes" id="UP001269081"/>
    </source>
</evidence>
<dbReference type="PANTHER" id="PTHR32114:SF2">
    <property type="entry name" value="ABC TRANSPORTER ABCH.3"/>
    <property type="match status" value="1"/>
</dbReference>
<dbReference type="EMBL" id="JAVDWQ010000005">
    <property type="protein sequence ID" value="MDR7209901.1"/>
    <property type="molecule type" value="Genomic_DNA"/>
</dbReference>
<dbReference type="GO" id="GO:0004527">
    <property type="term" value="F:exonuclease activity"/>
    <property type="evidence" value="ECO:0007669"/>
    <property type="project" value="UniProtKB-KW"/>
</dbReference>
<protein>
    <submittedName>
        <fullName evidence="2">Exonuclease SbcC</fullName>
    </submittedName>
</protein>
<comment type="caution">
    <text evidence="2">The sequence shown here is derived from an EMBL/GenBank/DDBJ whole genome shotgun (WGS) entry which is preliminary data.</text>
</comment>
<dbReference type="PANTHER" id="PTHR32114">
    <property type="entry name" value="ABC TRANSPORTER ABCH.3"/>
    <property type="match status" value="1"/>
</dbReference>